<reference evidence="1 2" key="1">
    <citation type="submission" date="2023-03" db="EMBL/GenBank/DDBJ databases">
        <title>WGS of Gossypium arboreum.</title>
        <authorList>
            <person name="Yu D."/>
        </authorList>
    </citation>
    <scope>NUCLEOTIDE SEQUENCE [LARGE SCALE GENOMIC DNA]</scope>
    <source>
        <tissue evidence="1">Leaf</tissue>
    </source>
</reference>
<organism evidence="1 2">
    <name type="scientific">Gossypium arboreum</name>
    <name type="common">Tree cotton</name>
    <name type="synonym">Gossypium nanking</name>
    <dbReference type="NCBI Taxonomy" id="29729"/>
    <lineage>
        <taxon>Eukaryota</taxon>
        <taxon>Viridiplantae</taxon>
        <taxon>Streptophyta</taxon>
        <taxon>Embryophyta</taxon>
        <taxon>Tracheophyta</taxon>
        <taxon>Spermatophyta</taxon>
        <taxon>Magnoliopsida</taxon>
        <taxon>eudicotyledons</taxon>
        <taxon>Gunneridae</taxon>
        <taxon>Pentapetalae</taxon>
        <taxon>rosids</taxon>
        <taxon>malvids</taxon>
        <taxon>Malvales</taxon>
        <taxon>Malvaceae</taxon>
        <taxon>Malvoideae</taxon>
        <taxon>Gossypium</taxon>
    </lineage>
</organism>
<protein>
    <submittedName>
        <fullName evidence="1">Uncharacterized protein</fullName>
    </submittedName>
</protein>
<evidence type="ECO:0000313" key="2">
    <source>
        <dbReference type="Proteomes" id="UP001358586"/>
    </source>
</evidence>
<comment type="caution">
    <text evidence="1">The sequence shown here is derived from an EMBL/GenBank/DDBJ whole genome shotgun (WGS) entry which is preliminary data.</text>
</comment>
<accession>A0ABR0PFL5</accession>
<dbReference type="EMBL" id="JARKNE010000007">
    <property type="protein sequence ID" value="KAK5820007.1"/>
    <property type="molecule type" value="Genomic_DNA"/>
</dbReference>
<sequence length="135" mass="15020">MVSLNQIVNITIICERKVPELKFSIKWLKLKHVSLEPAKQAIGENAEHIEQVNHEAITTAVETEMPTGPLSNDEGSNIRMIDHLTSSIKAHNRVIAMMKAEVGIILQIMDRSSKEGSVEQVIPAQLFAQSCDLYS</sequence>
<keyword evidence="2" id="KW-1185">Reference proteome</keyword>
<proteinExistence type="predicted"/>
<dbReference type="Proteomes" id="UP001358586">
    <property type="component" value="Chromosome 7"/>
</dbReference>
<gene>
    <name evidence="1" type="ORF">PVK06_025048</name>
</gene>
<evidence type="ECO:0000313" key="1">
    <source>
        <dbReference type="EMBL" id="KAK5820007.1"/>
    </source>
</evidence>
<name>A0ABR0PFL5_GOSAR</name>